<dbReference type="PRINTS" id="PR00813">
    <property type="entry name" value="BCTERIALGSPG"/>
</dbReference>
<dbReference type="Gene3D" id="3.30.700.10">
    <property type="entry name" value="Glycoprotein, Type 4 Pilin"/>
    <property type="match status" value="1"/>
</dbReference>
<keyword evidence="3" id="KW-1133">Transmembrane helix</keyword>
<sequence>MLSRISVRPAMKDQRGLTLIELIITVAILGVLASVVVPSVQMTVKRTKELELRRDLRLIRTAIDDYKKSYDEAVKGGKIPSVQNKSGYPETLDELVEGKDFGGLYSYKKKFLRKIPPDPFNPPLPGEKPQWGMRSYSDDPESTQWGGEDVYDVYSLSEGTAIDGTKYKDW</sequence>
<keyword evidence="5" id="KW-1185">Reference proteome</keyword>
<dbReference type="InterPro" id="IPR000983">
    <property type="entry name" value="Bac_GSPG_pilin"/>
</dbReference>
<dbReference type="NCBIfam" id="TIGR02532">
    <property type="entry name" value="IV_pilin_GFxxxE"/>
    <property type="match status" value="1"/>
</dbReference>
<evidence type="ECO:0000313" key="5">
    <source>
        <dbReference type="Proteomes" id="UP001317705"/>
    </source>
</evidence>
<evidence type="ECO:0000256" key="1">
    <source>
        <dbReference type="ARBA" id="ARBA00022481"/>
    </source>
</evidence>
<organism evidence="4 5">
    <name type="scientific">Geotalea uraniireducens</name>
    <dbReference type="NCBI Taxonomy" id="351604"/>
    <lineage>
        <taxon>Bacteria</taxon>
        <taxon>Pseudomonadati</taxon>
        <taxon>Thermodesulfobacteriota</taxon>
        <taxon>Desulfuromonadia</taxon>
        <taxon>Geobacterales</taxon>
        <taxon>Geobacteraceae</taxon>
        <taxon>Geotalea</taxon>
    </lineage>
</organism>
<accession>A0ABN6VV14</accession>
<gene>
    <name evidence="4" type="primary">pulG</name>
    <name evidence="4" type="ORF">GURASL_22750</name>
</gene>
<feature type="transmembrane region" description="Helical" evidence="3">
    <location>
        <begin position="20"/>
        <end position="44"/>
    </location>
</feature>
<evidence type="ECO:0000256" key="3">
    <source>
        <dbReference type="SAM" id="Phobius"/>
    </source>
</evidence>
<dbReference type="Proteomes" id="UP001317705">
    <property type="component" value="Chromosome"/>
</dbReference>
<reference evidence="4 5" key="1">
    <citation type="submission" date="2022-12" db="EMBL/GenBank/DDBJ databases">
        <title>Polyphasic characterization of Geotalea uranireducens NIT-SL11 newly isolated from a complex of sewage sludge and microbially reduced graphene oxide.</title>
        <authorList>
            <person name="Xie L."/>
            <person name="Yoshida N."/>
            <person name="Meng L."/>
        </authorList>
    </citation>
    <scope>NUCLEOTIDE SEQUENCE [LARGE SCALE GENOMIC DNA]</scope>
    <source>
        <strain evidence="4 5">NIT-SL11</strain>
    </source>
</reference>
<keyword evidence="3" id="KW-0812">Transmembrane</keyword>
<dbReference type="InterPro" id="IPR012902">
    <property type="entry name" value="N_methyl_site"/>
</dbReference>
<dbReference type="Pfam" id="PF07963">
    <property type="entry name" value="N_methyl"/>
    <property type="match status" value="1"/>
</dbReference>
<protein>
    <submittedName>
        <fullName evidence="4">Type II secretion system pseudopilin PulG</fullName>
    </submittedName>
</protein>
<dbReference type="PANTHER" id="PTHR30093:SF47">
    <property type="entry name" value="TYPE IV PILUS NON-CORE MINOR PILIN PILE"/>
    <property type="match status" value="1"/>
</dbReference>
<dbReference type="EMBL" id="AP027151">
    <property type="protein sequence ID" value="BDV43352.1"/>
    <property type="molecule type" value="Genomic_DNA"/>
</dbReference>
<keyword evidence="3" id="KW-0472">Membrane</keyword>
<evidence type="ECO:0000256" key="2">
    <source>
        <dbReference type="SAM" id="MobiDB-lite"/>
    </source>
</evidence>
<proteinExistence type="predicted"/>
<evidence type="ECO:0000313" key="4">
    <source>
        <dbReference type="EMBL" id="BDV43352.1"/>
    </source>
</evidence>
<keyword evidence="1" id="KW-0488">Methylation</keyword>
<dbReference type="SUPFAM" id="SSF54523">
    <property type="entry name" value="Pili subunits"/>
    <property type="match status" value="1"/>
</dbReference>
<feature type="region of interest" description="Disordered" evidence="2">
    <location>
        <begin position="118"/>
        <end position="148"/>
    </location>
</feature>
<dbReference type="PANTHER" id="PTHR30093">
    <property type="entry name" value="GENERAL SECRETION PATHWAY PROTEIN G"/>
    <property type="match status" value="1"/>
</dbReference>
<dbReference type="PROSITE" id="PS00409">
    <property type="entry name" value="PROKAR_NTER_METHYL"/>
    <property type="match status" value="1"/>
</dbReference>
<dbReference type="InterPro" id="IPR045584">
    <property type="entry name" value="Pilin-like"/>
</dbReference>
<name>A0ABN6VV14_9BACT</name>